<dbReference type="EMBL" id="LN827929">
    <property type="protein sequence ID" value="CEZ19476.1"/>
    <property type="molecule type" value="Genomic_DNA"/>
</dbReference>
<feature type="transmembrane region" description="Helical" evidence="7">
    <location>
        <begin position="9"/>
        <end position="30"/>
    </location>
</feature>
<feature type="transmembrane region" description="Helical" evidence="7">
    <location>
        <begin position="109"/>
        <end position="127"/>
    </location>
</feature>
<gene>
    <name evidence="9" type="primary">yedZ</name>
    <name evidence="7" type="synonym">msrQ</name>
    <name evidence="9" type="ORF">BN1208_0589</name>
</gene>
<dbReference type="InterPro" id="IPR022837">
    <property type="entry name" value="MsrQ-like"/>
</dbReference>
<comment type="cofactor">
    <cofactor evidence="7">
        <name>heme b</name>
        <dbReference type="ChEBI" id="CHEBI:60344"/>
    </cofactor>
    <text evidence="7">Binds 1 heme b (iron(II)-protoporphyrin IX) group per subunit.</text>
</comment>
<keyword evidence="7" id="KW-0249">Electron transport</keyword>
<dbReference type="GO" id="GO:0005886">
    <property type="term" value="C:plasma membrane"/>
    <property type="evidence" value="ECO:0007669"/>
    <property type="project" value="UniProtKB-SubCell"/>
</dbReference>
<dbReference type="InterPro" id="IPR013130">
    <property type="entry name" value="Fe3_Rdtase_TM_dom"/>
</dbReference>
<keyword evidence="7" id="KW-0479">Metal-binding</keyword>
<comment type="similarity">
    <text evidence="7">Belongs to the MsrQ family.</text>
</comment>
<protein>
    <recommendedName>
        <fullName evidence="7">Protein-methionine-sulfoxide reductase heme-binding subunit MsrQ</fullName>
    </recommendedName>
    <alternativeName>
        <fullName evidence="7">Flavocytochrome MsrQ</fullName>
    </alternativeName>
</protein>
<reference evidence="10" key="1">
    <citation type="submission" date="2014-12" db="EMBL/GenBank/DDBJ databases">
        <authorList>
            <person name="Salcher M.M."/>
        </authorList>
    </citation>
    <scope>NUCLEOTIDE SEQUENCE [LARGE SCALE GENOMIC DNA]</scope>
    <source>
        <strain evidence="10">MMS-10A-171</strain>
    </source>
</reference>
<feature type="transmembrane region" description="Helical" evidence="7">
    <location>
        <begin position="42"/>
        <end position="62"/>
    </location>
</feature>
<keyword evidence="3 7" id="KW-0812">Transmembrane</keyword>
<dbReference type="RefSeq" id="WP_046489242.1">
    <property type="nucleotide sequence ID" value="NZ_LN827929.1"/>
</dbReference>
<keyword evidence="7" id="KW-0349">Heme</keyword>
<keyword evidence="6 7" id="KW-0472">Membrane</keyword>
<evidence type="ECO:0000313" key="10">
    <source>
        <dbReference type="Proteomes" id="UP000064007"/>
    </source>
</evidence>
<evidence type="ECO:0000256" key="2">
    <source>
        <dbReference type="ARBA" id="ARBA00022448"/>
    </source>
</evidence>
<dbReference type="Proteomes" id="UP000064007">
    <property type="component" value="Chromosome 1"/>
</dbReference>
<evidence type="ECO:0000256" key="3">
    <source>
        <dbReference type="ARBA" id="ARBA00022692"/>
    </source>
</evidence>
<feature type="transmembrane region" description="Helical" evidence="7">
    <location>
        <begin position="74"/>
        <end position="93"/>
    </location>
</feature>
<keyword evidence="4 7" id="KW-1133">Transmembrane helix</keyword>
<proteinExistence type="inferred from homology"/>
<keyword evidence="7" id="KW-1003">Cell membrane</keyword>
<feature type="domain" description="Ferric oxidoreductase" evidence="8">
    <location>
        <begin position="43"/>
        <end position="156"/>
    </location>
</feature>
<dbReference type="GO" id="GO:0030091">
    <property type="term" value="P:protein repair"/>
    <property type="evidence" value="ECO:0007669"/>
    <property type="project" value="UniProtKB-UniRule"/>
</dbReference>
<dbReference type="HOGENOM" id="CLU_080662_0_1_4"/>
<feature type="transmembrane region" description="Helical" evidence="7">
    <location>
        <begin position="170"/>
        <end position="187"/>
    </location>
</feature>
<keyword evidence="2 7" id="KW-0813">Transport</keyword>
<dbReference type="GO" id="GO:0010181">
    <property type="term" value="F:FMN binding"/>
    <property type="evidence" value="ECO:0007669"/>
    <property type="project" value="UniProtKB-UniRule"/>
</dbReference>
<feature type="transmembrane region" description="Helical" evidence="7">
    <location>
        <begin position="147"/>
        <end position="164"/>
    </location>
</feature>
<dbReference type="HAMAP" id="MF_01207">
    <property type="entry name" value="MsrQ"/>
    <property type="match status" value="1"/>
</dbReference>
<evidence type="ECO:0000313" key="9">
    <source>
        <dbReference type="EMBL" id="CEZ19476.1"/>
    </source>
</evidence>
<evidence type="ECO:0000256" key="6">
    <source>
        <dbReference type="ARBA" id="ARBA00023136"/>
    </source>
</evidence>
<comment type="cofactor">
    <cofactor evidence="7">
        <name>FMN</name>
        <dbReference type="ChEBI" id="CHEBI:58210"/>
    </cofactor>
    <text evidence="7">Binds 1 FMN per subunit.</text>
</comment>
<dbReference type="PANTHER" id="PTHR36964">
    <property type="entry name" value="PROTEIN-METHIONINE-SULFOXIDE REDUCTASE HEME-BINDING SUBUNIT MSRQ"/>
    <property type="match status" value="1"/>
</dbReference>
<dbReference type="GO" id="GO:0046872">
    <property type="term" value="F:metal ion binding"/>
    <property type="evidence" value="ECO:0007669"/>
    <property type="project" value="UniProtKB-KW"/>
</dbReference>
<accession>A0A0D6EVF2</accession>
<dbReference type="AlphaFoldDB" id="A0A0D6EVF2"/>
<evidence type="ECO:0000256" key="1">
    <source>
        <dbReference type="ARBA" id="ARBA00004141"/>
    </source>
</evidence>
<dbReference type="GO" id="GO:0009055">
    <property type="term" value="F:electron transfer activity"/>
    <property type="evidence" value="ECO:0007669"/>
    <property type="project" value="UniProtKB-UniRule"/>
</dbReference>
<keyword evidence="7" id="KW-0288">FMN</keyword>
<keyword evidence="5 7" id="KW-0408">Iron</keyword>
<comment type="subcellular location">
    <subcellularLocation>
        <location evidence="7">Cell membrane</location>
        <topology evidence="7">Multi-pass membrane protein</topology>
    </subcellularLocation>
    <subcellularLocation>
        <location evidence="1">Membrane</location>
        <topology evidence="1">Multi-pass membrane protein</topology>
    </subcellularLocation>
</comment>
<evidence type="ECO:0000259" key="8">
    <source>
        <dbReference type="Pfam" id="PF01794"/>
    </source>
</evidence>
<comment type="function">
    <text evidence="7">Part of the MsrPQ system that repairs oxidized periplasmic proteins containing methionine sulfoxide residues (Met-O), using respiratory chain electrons. Thus protects these proteins from oxidative-stress damage caused by reactive species of oxygen and chlorine generated by the host defense mechanisms. MsrPQ is essential for the maintenance of envelope integrity under bleach stress, rescuing a wide series of structurally unrelated periplasmic proteins from methionine oxidation. MsrQ provides electrons for reduction to the reductase catalytic subunit MsrP, using the quinone pool of the respiratory chain.</text>
</comment>
<evidence type="ECO:0000256" key="7">
    <source>
        <dbReference type="HAMAP-Rule" id="MF_01207"/>
    </source>
</evidence>
<name>A0A0D6EVF2_9PROT</name>
<dbReference type="GO" id="GO:0016679">
    <property type="term" value="F:oxidoreductase activity, acting on diphenols and related substances as donors"/>
    <property type="evidence" value="ECO:0007669"/>
    <property type="project" value="TreeGrafter"/>
</dbReference>
<keyword evidence="10" id="KW-1185">Reference proteome</keyword>
<dbReference type="Pfam" id="PF01794">
    <property type="entry name" value="Ferric_reduct"/>
    <property type="match status" value="1"/>
</dbReference>
<evidence type="ECO:0000256" key="5">
    <source>
        <dbReference type="ARBA" id="ARBA00023004"/>
    </source>
</evidence>
<keyword evidence="7" id="KW-0285">Flavoprotein</keyword>
<evidence type="ECO:0000256" key="4">
    <source>
        <dbReference type="ARBA" id="ARBA00022989"/>
    </source>
</evidence>
<organism evidence="9 10">
    <name type="scientific">Candidatus Methylopumilus planktonicus</name>
    <dbReference type="NCBI Taxonomy" id="1581557"/>
    <lineage>
        <taxon>Bacteria</taxon>
        <taxon>Pseudomonadati</taxon>
        <taxon>Pseudomonadota</taxon>
        <taxon>Betaproteobacteria</taxon>
        <taxon>Nitrosomonadales</taxon>
        <taxon>Methylophilaceae</taxon>
        <taxon>Candidatus Methylopumilus</taxon>
    </lineage>
</organism>
<sequence>MNQSYVKRLIFIASLWPILSLGIAIFQSNLGANPVEFIERHFGKWALIFLCLTLSITPLRRITNISEWILYRRMLGLFVFFYASIHLLCYIGLDYQFAWVDIKNDIIKHRYVLVGFLAWLLLLPLAITSSDKMMRRLKVNWKRLHRLSYVIAILGVLHFIWLVKKDLTEPLIYAVIISILLILRLNIFNRKKINH</sequence>
<dbReference type="PANTHER" id="PTHR36964:SF1">
    <property type="entry name" value="PROTEIN-METHIONINE-SULFOXIDE REDUCTASE HEME-BINDING SUBUNIT MSRQ"/>
    <property type="match status" value="1"/>
</dbReference>
<dbReference type="OrthoDB" id="9788328at2"/>
<dbReference type="GO" id="GO:0020037">
    <property type="term" value="F:heme binding"/>
    <property type="evidence" value="ECO:0007669"/>
    <property type="project" value="UniProtKB-UniRule"/>
</dbReference>
<dbReference type="KEGG" id="mbat:BN1208_0589"/>
<comment type="subunit">
    <text evidence="7">Heterodimer of a catalytic subunit (MsrP) and a heme-binding subunit (MsrQ).</text>
</comment>